<organism evidence="8 9">
    <name type="scientific">Rhizophlyctis rosea</name>
    <dbReference type="NCBI Taxonomy" id="64517"/>
    <lineage>
        <taxon>Eukaryota</taxon>
        <taxon>Fungi</taxon>
        <taxon>Fungi incertae sedis</taxon>
        <taxon>Chytridiomycota</taxon>
        <taxon>Chytridiomycota incertae sedis</taxon>
        <taxon>Chytridiomycetes</taxon>
        <taxon>Rhizophlyctidales</taxon>
        <taxon>Rhizophlyctidaceae</taxon>
        <taxon>Rhizophlyctis</taxon>
    </lineage>
</organism>
<keyword evidence="9" id="KW-1185">Reference proteome</keyword>
<evidence type="ECO:0000256" key="7">
    <source>
        <dbReference type="SAM" id="Phobius"/>
    </source>
</evidence>
<evidence type="ECO:0000256" key="3">
    <source>
        <dbReference type="ARBA" id="ARBA00022692"/>
    </source>
</evidence>
<comment type="subcellular location">
    <subcellularLocation>
        <location evidence="1">Membrane</location>
        <topology evidence="1">Multi-pass membrane protein</topology>
    </subcellularLocation>
</comment>
<comment type="similarity">
    <text evidence="2 6">Belongs to the CDC50/LEM3 family.</text>
</comment>
<keyword evidence="3 7" id="KW-0812">Transmembrane</keyword>
<comment type="caution">
    <text evidence="8">The sequence shown here is derived from an EMBL/GenBank/DDBJ whole genome shotgun (WGS) entry which is preliminary data.</text>
</comment>
<dbReference type="PANTHER" id="PTHR10926:SF0">
    <property type="entry name" value="CDC50, ISOFORM A"/>
    <property type="match status" value="1"/>
</dbReference>
<evidence type="ECO:0000256" key="2">
    <source>
        <dbReference type="ARBA" id="ARBA00009457"/>
    </source>
</evidence>
<keyword evidence="4 7" id="KW-1133">Transmembrane helix</keyword>
<dbReference type="GO" id="GO:0005886">
    <property type="term" value="C:plasma membrane"/>
    <property type="evidence" value="ECO:0007669"/>
    <property type="project" value="TreeGrafter"/>
</dbReference>
<proteinExistence type="inferred from homology"/>
<evidence type="ECO:0000313" key="8">
    <source>
        <dbReference type="EMBL" id="KAJ3047885.1"/>
    </source>
</evidence>
<accession>A0AAD5SEP6</accession>
<reference evidence="8" key="1">
    <citation type="submission" date="2020-05" db="EMBL/GenBank/DDBJ databases">
        <title>Phylogenomic resolution of chytrid fungi.</title>
        <authorList>
            <person name="Stajich J.E."/>
            <person name="Amses K."/>
            <person name="Simmons R."/>
            <person name="Seto K."/>
            <person name="Myers J."/>
            <person name="Bonds A."/>
            <person name="Quandt C.A."/>
            <person name="Barry K."/>
            <person name="Liu P."/>
            <person name="Grigoriev I."/>
            <person name="Longcore J.E."/>
            <person name="James T.Y."/>
        </authorList>
    </citation>
    <scope>NUCLEOTIDE SEQUENCE</scope>
    <source>
        <strain evidence="8">JEL0318</strain>
    </source>
</reference>
<sequence>MPPQEDRPKTKKPANTAFKQQRLKAWQPILTPKTVLPTFFIIGAIFVPIGIGLYIASDKVSQVIFDYTFCQKEATSTFSKPTKDYGPITEWRWDATSRACTVRFEVDENFNPPVFLYYRLTNFYQNHRRYVKSFDTDQLKGTRKSSDKLSTNCDPLKTPPEGTWVMVNGVNTTSLSDAQYYPCGLIANSMFSDEIGDLTCISSDAQFTDKTTGEQIQGCSTGTQISYLFQPRSIAWPSDADRFKSIKSEFTEAEIPTKLIPPPMWRSPNAFGGRYVNGYTAENLPDLHTWERFQVWMRTAGLPNFRKLYGRNNGDVLPKGIWEVAITDNFPVENFAGTKSVVISTVSIIGGKNPFLGVAYMAVGAICWALGLVFLLRHMIKPRKLGDHTYLSWNQPQGRADGGGERTSLMNR</sequence>
<evidence type="ECO:0000256" key="1">
    <source>
        <dbReference type="ARBA" id="ARBA00004141"/>
    </source>
</evidence>
<dbReference type="GO" id="GO:0005783">
    <property type="term" value="C:endoplasmic reticulum"/>
    <property type="evidence" value="ECO:0007669"/>
    <property type="project" value="TreeGrafter"/>
</dbReference>
<dbReference type="Pfam" id="PF03381">
    <property type="entry name" value="CDC50"/>
    <property type="match status" value="1"/>
</dbReference>
<dbReference type="InterPro" id="IPR005045">
    <property type="entry name" value="CDC50/LEM3_fam"/>
</dbReference>
<feature type="transmembrane region" description="Helical" evidence="7">
    <location>
        <begin position="34"/>
        <end position="56"/>
    </location>
</feature>
<dbReference type="GO" id="GO:0005794">
    <property type="term" value="C:Golgi apparatus"/>
    <property type="evidence" value="ECO:0007669"/>
    <property type="project" value="TreeGrafter"/>
</dbReference>
<protein>
    <recommendedName>
        <fullName evidence="10">Cell cycle control protein 50A</fullName>
    </recommendedName>
</protein>
<dbReference type="PANTHER" id="PTHR10926">
    <property type="entry name" value="CELL CYCLE CONTROL PROTEIN 50"/>
    <property type="match status" value="1"/>
</dbReference>
<name>A0AAD5SEP6_9FUNG</name>
<evidence type="ECO:0000313" key="9">
    <source>
        <dbReference type="Proteomes" id="UP001212841"/>
    </source>
</evidence>
<dbReference type="Proteomes" id="UP001212841">
    <property type="component" value="Unassembled WGS sequence"/>
</dbReference>
<evidence type="ECO:0008006" key="10">
    <source>
        <dbReference type="Google" id="ProtNLM"/>
    </source>
</evidence>
<evidence type="ECO:0000256" key="4">
    <source>
        <dbReference type="ARBA" id="ARBA00022989"/>
    </source>
</evidence>
<dbReference type="EMBL" id="JADGJD010000883">
    <property type="protein sequence ID" value="KAJ3047885.1"/>
    <property type="molecule type" value="Genomic_DNA"/>
</dbReference>
<evidence type="ECO:0000256" key="5">
    <source>
        <dbReference type="ARBA" id="ARBA00023136"/>
    </source>
</evidence>
<dbReference type="GO" id="GO:0045332">
    <property type="term" value="P:phospholipid translocation"/>
    <property type="evidence" value="ECO:0007669"/>
    <property type="project" value="UniProtKB-UniRule"/>
</dbReference>
<evidence type="ECO:0000256" key="6">
    <source>
        <dbReference type="PIRNR" id="PIRNR015840"/>
    </source>
</evidence>
<dbReference type="AlphaFoldDB" id="A0AAD5SEP6"/>
<keyword evidence="5 6" id="KW-0472">Membrane</keyword>
<dbReference type="PIRSF" id="PIRSF015840">
    <property type="entry name" value="DUF284_TM_euk"/>
    <property type="match status" value="1"/>
</dbReference>
<gene>
    <name evidence="8" type="ORF">HK097_011080</name>
</gene>
<feature type="transmembrane region" description="Helical" evidence="7">
    <location>
        <begin position="355"/>
        <end position="376"/>
    </location>
</feature>